<evidence type="ECO:0000313" key="2">
    <source>
        <dbReference type="Proteomes" id="UP000095283"/>
    </source>
</evidence>
<feature type="compositionally biased region" description="Pro residues" evidence="1">
    <location>
        <begin position="1"/>
        <end position="10"/>
    </location>
</feature>
<dbReference type="Proteomes" id="UP000095283">
    <property type="component" value="Unplaced"/>
</dbReference>
<dbReference type="WBParaSite" id="Hba_06679">
    <property type="protein sequence ID" value="Hba_06679"/>
    <property type="gene ID" value="Hba_06679"/>
</dbReference>
<organism evidence="2 3">
    <name type="scientific">Heterorhabditis bacteriophora</name>
    <name type="common">Entomopathogenic nematode worm</name>
    <dbReference type="NCBI Taxonomy" id="37862"/>
    <lineage>
        <taxon>Eukaryota</taxon>
        <taxon>Metazoa</taxon>
        <taxon>Ecdysozoa</taxon>
        <taxon>Nematoda</taxon>
        <taxon>Chromadorea</taxon>
        <taxon>Rhabditida</taxon>
        <taxon>Rhabditina</taxon>
        <taxon>Rhabditomorpha</taxon>
        <taxon>Strongyloidea</taxon>
        <taxon>Heterorhabditidae</taxon>
        <taxon>Heterorhabditis</taxon>
    </lineage>
</organism>
<protein>
    <submittedName>
        <fullName evidence="3">WH2 domain-containing protein</fullName>
    </submittedName>
</protein>
<reference evidence="3" key="1">
    <citation type="submission" date="2016-11" db="UniProtKB">
        <authorList>
            <consortium name="WormBaseParasite"/>
        </authorList>
    </citation>
    <scope>IDENTIFICATION</scope>
</reference>
<feature type="region of interest" description="Disordered" evidence="1">
    <location>
        <begin position="1"/>
        <end position="94"/>
    </location>
</feature>
<sequence>MGGPRKPPPLPDHRDRSLRPSMAGVPPFRGNTSSIPLPKGPPPPQATPSHGGTWIRPPSHLPPNCLRSPSPDPNAMQIDEDPNSPEDSLRIADD</sequence>
<proteinExistence type="predicted"/>
<name>A0A1I7WNG4_HETBA</name>
<keyword evidence="2" id="KW-1185">Reference proteome</keyword>
<accession>A0A1I7WNG4</accession>
<dbReference type="AlphaFoldDB" id="A0A1I7WNG4"/>
<evidence type="ECO:0000256" key="1">
    <source>
        <dbReference type="SAM" id="MobiDB-lite"/>
    </source>
</evidence>
<evidence type="ECO:0000313" key="3">
    <source>
        <dbReference type="WBParaSite" id="Hba_06679"/>
    </source>
</evidence>